<keyword evidence="6" id="KW-1185">Reference proteome</keyword>
<feature type="domain" description="DUF4394" evidence="3">
    <location>
        <begin position="326"/>
        <end position="579"/>
    </location>
</feature>
<dbReference type="EMBL" id="PYYB01000001">
    <property type="protein sequence ID" value="PTL58590.1"/>
    <property type="molecule type" value="Genomic_DNA"/>
</dbReference>
<dbReference type="Pfam" id="PF14339">
    <property type="entry name" value="DUF4394"/>
    <property type="match status" value="2"/>
</dbReference>
<feature type="region of interest" description="Disordered" evidence="1">
    <location>
        <begin position="677"/>
        <end position="697"/>
    </location>
</feature>
<feature type="domain" description="DUF4394" evidence="3">
    <location>
        <begin position="38"/>
        <end position="305"/>
    </location>
</feature>
<evidence type="ECO:0000256" key="1">
    <source>
        <dbReference type="SAM" id="MobiDB-lite"/>
    </source>
</evidence>
<dbReference type="InterPro" id="IPR025507">
    <property type="entry name" value="DUF4394"/>
</dbReference>
<dbReference type="Proteomes" id="UP000240739">
    <property type="component" value="Unassembled WGS sequence"/>
</dbReference>
<name>A0A2T4UH73_9ACTN</name>
<dbReference type="PROSITE" id="PS51318">
    <property type="entry name" value="TAT"/>
    <property type="match status" value="1"/>
</dbReference>
<dbReference type="Pfam" id="PF17936">
    <property type="entry name" value="Big_6"/>
    <property type="match status" value="1"/>
</dbReference>
<keyword evidence="2" id="KW-0732">Signal</keyword>
<feature type="domain" description="Bacterial Ig" evidence="4">
    <location>
        <begin position="601"/>
        <end position="670"/>
    </location>
</feature>
<dbReference type="GO" id="GO:0005975">
    <property type="term" value="P:carbohydrate metabolic process"/>
    <property type="evidence" value="ECO:0007669"/>
    <property type="project" value="UniProtKB-ARBA"/>
</dbReference>
<evidence type="ECO:0000259" key="4">
    <source>
        <dbReference type="Pfam" id="PF17936"/>
    </source>
</evidence>
<dbReference type="InterPro" id="IPR006311">
    <property type="entry name" value="TAT_signal"/>
</dbReference>
<gene>
    <name evidence="5" type="ORF">C7Y72_02405</name>
</gene>
<evidence type="ECO:0000259" key="3">
    <source>
        <dbReference type="Pfam" id="PF14339"/>
    </source>
</evidence>
<sequence>MSALRRAVLSSLALLAVVAGSAQAAPGDRAFALVAGPQLLVFDPAAPQATTAVSVTGVAAGETLVGIDVRPLNGTLLGLGVNAGANTGTLYAIAPQTGVARAIGTVGNVLPVQANGATPVDLPDPATVQYGVDVNPAADRVRVTAGTLNFRVNPNTGLNIDGDFGGAPGSAAGANPDGPINGASTSVSETAYTGSRITNAGITTQYTIDAGTRAIAIQNPPNAGTQTGSRPVTLGGAPLNFAASVGFDIDPAVSAASNGAAASGVAYATLTVAGETGLYRIDLPTGSATLVGRLGDGTRPAIGLALQRDEADGYPVVGLSSDGTTLTRITSTAPGSALATGILGMASGETMVAVAWRPADGLLYGIGVNPLADTGTLYRVDPVSGAVTVIGGTSVLSWITAAGAAVDLASPAVTGYGMDVDPTTDRVRLTASAGLNARVNPITGFPVDGDAANPGVQPDPGSAGVSGASFANPFAGAATTTLYALKAGNDTLAVQLPPNSGTQVAERPVTVGGAPLDFSVLSSLDLPPDATVTAAGGESSGEALAALTSGGTSRLYRLRLADGAATEIGPFGVPLRSLAVGAAAPDQTAPAAPVITAPVADAALTATPAVTGTGEPGATLTVTEGPLTLCSTVVGGDGGWSCTPTALAVGAHTIAVAQADRRGNVSATATRSFSIVAPITPPGTAPAPPTPTPTAPATCRTRTVTVRLPKGTRRATVTLAGKRARVRRVKGRLVATLRLPATRSGRVTVRVTRTTKGGKRRVKTTRYATCKRA</sequence>
<evidence type="ECO:0000256" key="2">
    <source>
        <dbReference type="SAM" id="SignalP"/>
    </source>
</evidence>
<feature type="compositionally biased region" description="Pro residues" evidence="1">
    <location>
        <begin position="679"/>
        <end position="694"/>
    </location>
</feature>
<dbReference type="AlphaFoldDB" id="A0A2T4UH73"/>
<dbReference type="RefSeq" id="WP_107567028.1">
    <property type="nucleotide sequence ID" value="NZ_PYYB01000001.1"/>
</dbReference>
<feature type="signal peptide" evidence="2">
    <location>
        <begin position="1"/>
        <end position="24"/>
    </location>
</feature>
<dbReference type="Gene3D" id="2.60.40.10">
    <property type="entry name" value="Immunoglobulins"/>
    <property type="match status" value="1"/>
</dbReference>
<dbReference type="OrthoDB" id="531718at2"/>
<dbReference type="InterPro" id="IPR041498">
    <property type="entry name" value="Big_6"/>
</dbReference>
<evidence type="ECO:0000313" key="5">
    <source>
        <dbReference type="EMBL" id="PTL58590.1"/>
    </source>
</evidence>
<comment type="caution">
    <text evidence="5">The sequence shown here is derived from an EMBL/GenBank/DDBJ whole genome shotgun (WGS) entry which is preliminary data.</text>
</comment>
<evidence type="ECO:0000313" key="6">
    <source>
        <dbReference type="Proteomes" id="UP000240739"/>
    </source>
</evidence>
<evidence type="ECO:0008006" key="7">
    <source>
        <dbReference type="Google" id="ProtNLM"/>
    </source>
</evidence>
<dbReference type="InterPro" id="IPR013783">
    <property type="entry name" value="Ig-like_fold"/>
</dbReference>
<feature type="chain" id="PRO_5015517813" description="DUF4394 domain-containing protein" evidence="2">
    <location>
        <begin position="25"/>
        <end position="773"/>
    </location>
</feature>
<protein>
    <recommendedName>
        <fullName evidence="7">DUF4394 domain-containing protein</fullName>
    </recommendedName>
</protein>
<organism evidence="5 6">
    <name type="scientific">Paraconexibacter algicola</name>
    <dbReference type="NCBI Taxonomy" id="2133960"/>
    <lineage>
        <taxon>Bacteria</taxon>
        <taxon>Bacillati</taxon>
        <taxon>Actinomycetota</taxon>
        <taxon>Thermoleophilia</taxon>
        <taxon>Solirubrobacterales</taxon>
        <taxon>Paraconexibacteraceae</taxon>
        <taxon>Paraconexibacter</taxon>
    </lineage>
</organism>
<proteinExistence type="predicted"/>
<accession>A0A2T4UH73</accession>
<reference evidence="5 6" key="1">
    <citation type="submission" date="2018-03" db="EMBL/GenBank/DDBJ databases">
        <title>Aquarubrobacter algicola gen. nov., sp. nov., a novel actinobacterium isolated from shallow eutrophic lake during the end of cyanobacterial harmful algal blooms.</title>
        <authorList>
            <person name="Chun S.J."/>
        </authorList>
    </citation>
    <scope>NUCLEOTIDE SEQUENCE [LARGE SCALE GENOMIC DNA]</scope>
    <source>
        <strain evidence="5 6">Seoho-28</strain>
    </source>
</reference>